<evidence type="ECO:0008006" key="4">
    <source>
        <dbReference type="Google" id="ProtNLM"/>
    </source>
</evidence>
<dbReference type="AlphaFoldDB" id="A0A4S4FXK4"/>
<sequence>MVAQLLGLRLRLLGNLFRRGPWQVVGVVVGIIYGLGVAVVCLLALSGLRLLPGVDAIRDGIVVAGSLLVIGSIVVPLFLGSDDALDPRRFALFGMPRRELSLGILAASFIGIPALVLAISLIGFIVAWTRGPLETILAIISAALAWATCVILARASTTLAALFLASRRAREVSGFIGIAVILLISPLVVLLLQVDWSTSGRRIVTSAADILSWTPLGAVWAVPGDAASGDWLPAIAKLAIAAGTLWLLWLAFQRIVEHTLLTPGRIVASHSYGGLGWFGRVPPGQTGAIAARSLTYWLRDPRYWMSLVMIPVLPVLLVVPLAAVHVPTGILALLPLPVMCVFLGWTVHNDVAYDSTAVWLHVASGASGFADRVGRLVPAFLLGIPLIAIGTIISLLLYRDWSVLPSFIGVCTSLFLAGLGCGSFTSARFPYPVPKPGASPFSQPQSSGTAAAAVQSLTFFVAILFTAPALAFAWMAITVDPAWHLAAFIDGIATGVVALVLGVWWGAHTFTVRGPEILASAQRA</sequence>
<feature type="transmembrane region" description="Helical" evidence="1">
    <location>
        <begin position="100"/>
        <end position="129"/>
    </location>
</feature>
<feature type="transmembrane region" description="Helical" evidence="1">
    <location>
        <begin position="450"/>
        <end position="477"/>
    </location>
</feature>
<feature type="transmembrane region" description="Helical" evidence="1">
    <location>
        <begin position="135"/>
        <end position="165"/>
    </location>
</feature>
<feature type="transmembrane region" description="Helical" evidence="1">
    <location>
        <begin position="303"/>
        <end position="323"/>
    </location>
</feature>
<feature type="transmembrane region" description="Helical" evidence="1">
    <location>
        <begin position="231"/>
        <end position="252"/>
    </location>
</feature>
<keyword evidence="1" id="KW-0812">Transmembrane</keyword>
<evidence type="ECO:0000313" key="2">
    <source>
        <dbReference type="EMBL" id="THG34872.1"/>
    </source>
</evidence>
<gene>
    <name evidence="2" type="ORF">E6C70_01925</name>
</gene>
<feature type="transmembrane region" description="Helical" evidence="1">
    <location>
        <begin position="21"/>
        <end position="48"/>
    </location>
</feature>
<keyword evidence="3" id="KW-1185">Reference proteome</keyword>
<keyword evidence="1" id="KW-0472">Membrane</keyword>
<feature type="transmembrane region" description="Helical" evidence="1">
    <location>
        <begin position="376"/>
        <end position="398"/>
    </location>
</feature>
<feature type="transmembrane region" description="Helical" evidence="1">
    <location>
        <begin position="60"/>
        <end position="79"/>
    </location>
</feature>
<organism evidence="2 3">
    <name type="scientific">Orlajensenia flava</name>
    <dbReference type="NCBI Taxonomy" id="2565934"/>
    <lineage>
        <taxon>Bacteria</taxon>
        <taxon>Bacillati</taxon>
        <taxon>Actinomycetota</taxon>
        <taxon>Actinomycetes</taxon>
        <taxon>Micrococcales</taxon>
        <taxon>Microbacteriaceae</taxon>
        <taxon>Orlajensenia</taxon>
    </lineage>
</organism>
<protein>
    <recommendedName>
        <fullName evidence="4">ABC-2 type transport system permease protein</fullName>
    </recommendedName>
</protein>
<accession>A0A4S4FXK4</accession>
<dbReference type="Proteomes" id="UP000307380">
    <property type="component" value="Unassembled WGS sequence"/>
</dbReference>
<feature type="transmembrane region" description="Helical" evidence="1">
    <location>
        <begin position="483"/>
        <end position="505"/>
    </location>
</feature>
<comment type="caution">
    <text evidence="2">The sequence shown here is derived from an EMBL/GenBank/DDBJ whole genome shotgun (WGS) entry which is preliminary data.</text>
</comment>
<feature type="transmembrane region" description="Helical" evidence="1">
    <location>
        <begin position="404"/>
        <end position="429"/>
    </location>
</feature>
<proteinExistence type="predicted"/>
<evidence type="ECO:0000256" key="1">
    <source>
        <dbReference type="SAM" id="Phobius"/>
    </source>
</evidence>
<keyword evidence="1" id="KW-1133">Transmembrane helix</keyword>
<dbReference type="EMBL" id="SSSN01000003">
    <property type="protein sequence ID" value="THG34872.1"/>
    <property type="molecule type" value="Genomic_DNA"/>
</dbReference>
<reference evidence="2 3" key="1">
    <citation type="submission" date="2019-04" db="EMBL/GenBank/DDBJ databases">
        <authorList>
            <person name="Jiang L."/>
        </authorList>
    </citation>
    <scope>NUCLEOTIDE SEQUENCE [LARGE SCALE GENOMIC DNA]</scope>
    <source>
        <strain evidence="2 3">YIM 131861</strain>
    </source>
</reference>
<name>A0A4S4FXK4_9MICO</name>
<feature type="transmembrane region" description="Helical" evidence="1">
    <location>
        <begin position="329"/>
        <end position="347"/>
    </location>
</feature>
<dbReference type="OrthoDB" id="3261041at2"/>
<evidence type="ECO:0000313" key="3">
    <source>
        <dbReference type="Proteomes" id="UP000307380"/>
    </source>
</evidence>
<dbReference type="RefSeq" id="WP_136421739.1">
    <property type="nucleotide sequence ID" value="NZ_OZ241748.1"/>
</dbReference>
<feature type="transmembrane region" description="Helical" evidence="1">
    <location>
        <begin position="172"/>
        <end position="192"/>
    </location>
</feature>